<name>A0A1J1IJU2_9DIPT</name>
<sequence length="62" mass="7212">MWEMFESDYDIECDNDCGPPPPIFNLPPPPRPDFLHDLDKCSEDALSDYEMCEAIPSQQHRL</sequence>
<protein>
    <submittedName>
        <fullName evidence="1">CLUMA_CG011965, isoform A</fullName>
    </submittedName>
</protein>
<dbReference type="AlphaFoldDB" id="A0A1J1IJU2"/>
<reference evidence="1 2" key="1">
    <citation type="submission" date="2015-04" db="EMBL/GenBank/DDBJ databases">
        <authorList>
            <person name="Syromyatnikov M.Y."/>
            <person name="Popov V.N."/>
        </authorList>
    </citation>
    <scope>NUCLEOTIDE SEQUENCE [LARGE SCALE GENOMIC DNA]</scope>
</reference>
<evidence type="ECO:0000313" key="1">
    <source>
        <dbReference type="EMBL" id="CRK98721.1"/>
    </source>
</evidence>
<gene>
    <name evidence="1" type="ORF">CLUMA_CG011965</name>
</gene>
<proteinExistence type="predicted"/>
<dbReference type="EMBL" id="CVRI01000048">
    <property type="protein sequence ID" value="CRK98721.1"/>
    <property type="molecule type" value="Genomic_DNA"/>
</dbReference>
<dbReference type="Proteomes" id="UP000183832">
    <property type="component" value="Unassembled WGS sequence"/>
</dbReference>
<accession>A0A1J1IJU2</accession>
<keyword evidence="2" id="KW-1185">Reference proteome</keyword>
<organism evidence="1 2">
    <name type="scientific">Clunio marinus</name>
    <dbReference type="NCBI Taxonomy" id="568069"/>
    <lineage>
        <taxon>Eukaryota</taxon>
        <taxon>Metazoa</taxon>
        <taxon>Ecdysozoa</taxon>
        <taxon>Arthropoda</taxon>
        <taxon>Hexapoda</taxon>
        <taxon>Insecta</taxon>
        <taxon>Pterygota</taxon>
        <taxon>Neoptera</taxon>
        <taxon>Endopterygota</taxon>
        <taxon>Diptera</taxon>
        <taxon>Nematocera</taxon>
        <taxon>Chironomoidea</taxon>
        <taxon>Chironomidae</taxon>
        <taxon>Clunio</taxon>
    </lineage>
</organism>
<evidence type="ECO:0000313" key="2">
    <source>
        <dbReference type="Proteomes" id="UP000183832"/>
    </source>
</evidence>